<comment type="caution">
    <text evidence="2">The sequence shown here is derived from an EMBL/GenBank/DDBJ whole genome shotgun (WGS) entry which is preliminary data.</text>
</comment>
<dbReference type="InterPro" id="IPR010982">
    <property type="entry name" value="Lambda_DNA-bd_dom_sf"/>
</dbReference>
<dbReference type="InterPro" id="IPR001387">
    <property type="entry name" value="Cro/C1-type_HTH"/>
</dbReference>
<proteinExistence type="predicted"/>
<dbReference type="RefSeq" id="WP_208258655.1">
    <property type="nucleotide sequence ID" value="NZ_JAGEOJ010000011.1"/>
</dbReference>
<gene>
    <name evidence="2" type="ORF">J4573_26985</name>
</gene>
<dbReference type="EMBL" id="JAGEOJ010000011">
    <property type="protein sequence ID" value="MBO2450772.1"/>
    <property type="molecule type" value="Genomic_DNA"/>
</dbReference>
<evidence type="ECO:0000313" key="3">
    <source>
        <dbReference type="Proteomes" id="UP000669179"/>
    </source>
</evidence>
<organism evidence="2 3">
    <name type="scientific">Actinomadura barringtoniae</name>
    <dbReference type="NCBI Taxonomy" id="1427535"/>
    <lineage>
        <taxon>Bacteria</taxon>
        <taxon>Bacillati</taxon>
        <taxon>Actinomycetota</taxon>
        <taxon>Actinomycetes</taxon>
        <taxon>Streptosporangiales</taxon>
        <taxon>Thermomonosporaceae</taxon>
        <taxon>Actinomadura</taxon>
    </lineage>
</organism>
<evidence type="ECO:0000259" key="1">
    <source>
        <dbReference type="PROSITE" id="PS50943"/>
    </source>
</evidence>
<dbReference type="Proteomes" id="UP000669179">
    <property type="component" value="Unassembled WGS sequence"/>
</dbReference>
<dbReference type="InterPro" id="IPR043917">
    <property type="entry name" value="DUF5753"/>
</dbReference>
<sequence>MPTDQGPVVQRALLVRELNTLRRETGLRQEEVASAQGWSTSKLIRIEGGKTGISKNDLLGLLRQYGVDDPTETDRLVELARGAGQRGWWDDYKADLRDPAYFALLGYETGASFIRHYQGQVVPGLLQTKEYAEMTTEEYLPPAEVGTIVNVRMRRQRELRQRDPQPYQFFILDEAVIRRRVGVTRDASIMPSQLDHLVSVAQRDNVTIEVIPFSKGAHIGMRGPFELLEFEGGLDDVAFLESGRRADKLLLGGDDRIPDLRAAFETLRRETLNADETIDFIRTVREEMT</sequence>
<accession>A0A939T8W9</accession>
<dbReference type="Gene3D" id="1.10.260.40">
    <property type="entry name" value="lambda repressor-like DNA-binding domains"/>
    <property type="match status" value="1"/>
</dbReference>
<evidence type="ECO:0000313" key="2">
    <source>
        <dbReference type="EMBL" id="MBO2450772.1"/>
    </source>
</evidence>
<dbReference type="CDD" id="cd00093">
    <property type="entry name" value="HTH_XRE"/>
    <property type="match status" value="1"/>
</dbReference>
<dbReference type="Pfam" id="PF13560">
    <property type="entry name" value="HTH_31"/>
    <property type="match status" value="1"/>
</dbReference>
<feature type="domain" description="HTH cro/C1-type" evidence="1">
    <location>
        <begin position="18"/>
        <end position="73"/>
    </location>
</feature>
<dbReference type="PROSITE" id="PS50943">
    <property type="entry name" value="HTH_CROC1"/>
    <property type="match status" value="1"/>
</dbReference>
<dbReference type="Pfam" id="PF19054">
    <property type="entry name" value="DUF5753"/>
    <property type="match status" value="1"/>
</dbReference>
<protein>
    <submittedName>
        <fullName evidence="2">Helix-turn-helix domain-containing protein</fullName>
    </submittedName>
</protein>
<dbReference type="AlphaFoldDB" id="A0A939T8W9"/>
<dbReference type="SMART" id="SM00530">
    <property type="entry name" value="HTH_XRE"/>
    <property type="match status" value="1"/>
</dbReference>
<keyword evidence="3" id="KW-1185">Reference proteome</keyword>
<reference evidence="2" key="1">
    <citation type="submission" date="2021-03" db="EMBL/GenBank/DDBJ databases">
        <authorList>
            <person name="Kanchanasin P."/>
            <person name="Saeng-In P."/>
            <person name="Phongsopitanun W."/>
            <person name="Yuki M."/>
            <person name="Kudo T."/>
            <person name="Ohkuma M."/>
            <person name="Tanasupawat S."/>
        </authorList>
    </citation>
    <scope>NUCLEOTIDE SEQUENCE</scope>
    <source>
        <strain evidence="2">GKU 128</strain>
    </source>
</reference>
<name>A0A939T8W9_9ACTN</name>
<dbReference type="GO" id="GO:0003677">
    <property type="term" value="F:DNA binding"/>
    <property type="evidence" value="ECO:0007669"/>
    <property type="project" value="InterPro"/>
</dbReference>
<dbReference type="SUPFAM" id="SSF47413">
    <property type="entry name" value="lambda repressor-like DNA-binding domains"/>
    <property type="match status" value="1"/>
</dbReference>